<dbReference type="HOGENOM" id="CLU_068456_0_0_6"/>
<keyword evidence="2" id="KW-0614">Plasmid</keyword>
<geneLocation type="plasmid" evidence="2 3">
    <name>pKP91</name>
</geneLocation>
<organism evidence="2 3">
    <name type="scientific">Klebsiella variicola (strain 342)</name>
    <name type="common">Klebsiella pneumoniae</name>
    <dbReference type="NCBI Taxonomy" id="507522"/>
    <lineage>
        <taxon>Bacteria</taxon>
        <taxon>Pseudomonadati</taxon>
        <taxon>Pseudomonadota</taxon>
        <taxon>Gammaproteobacteria</taxon>
        <taxon>Enterobacterales</taxon>
        <taxon>Enterobacteriaceae</taxon>
        <taxon>Klebsiella/Raoultella group</taxon>
        <taxon>Klebsiella</taxon>
        <taxon>Klebsiella pneumoniae complex</taxon>
    </lineage>
</organism>
<dbReference type="EMBL" id="CP000966">
    <property type="protein sequence ID" value="ACI12286.1"/>
    <property type="molecule type" value="Genomic_DNA"/>
</dbReference>
<sequence length="255" mass="28997">MRTIHAAMLAGCLCCALMPAFAKDAGWQWYNEKLKPRDEDRKAVPAAPPPQMDILEKLATLQAATKRSLYEAILYPSSENFVKYFRLQNYWTQQAGLFSMSAKKAMLENPELDYNLQYSHYNGTVKNQLAADYAEQRQAISTLAQHYGVMFFYRGREAIDGQLVQVIKNFRETYGLSVIPVSVDGVINPMLPDSRTDQGQAEQLGVKFFPAMMLVTRFQQHPVPARRELNGGAGRYGKSPLPHRRWRWTGGVQWG</sequence>
<feature type="chain" id="PRO_5002837449" evidence="1">
    <location>
        <begin position="23"/>
        <end position="255"/>
    </location>
</feature>
<dbReference type="KEGG" id="kpe:KPK_B0109"/>
<evidence type="ECO:0000313" key="2">
    <source>
        <dbReference type="EMBL" id="ACI12286.1"/>
    </source>
</evidence>
<dbReference type="NCBIfam" id="TIGR02739">
    <property type="entry name" value="TraF"/>
    <property type="match status" value="1"/>
</dbReference>
<accession>B5RKR3</accession>
<proteinExistence type="predicted"/>
<keyword evidence="1" id="KW-0732">Signal</keyword>
<feature type="signal peptide" evidence="1">
    <location>
        <begin position="1"/>
        <end position="22"/>
    </location>
</feature>
<protein>
    <submittedName>
        <fullName evidence="2">Type-F conjugative transfer system pilin assembly protein TraF</fullName>
    </submittedName>
</protein>
<name>B5RKR3_KLEV3</name>
<dbReference type="AlphaFoldDB" id="B5RKR3"/>
<dbReference type="NCBIfam" id="NF010257">
    <property type="entry name" value="PRK13703.1"/>
    <property type="match status" value="1"/>
</dbReference>
<evidence type="ECO:0000313" key="3">
    <source>
        <dbReference type="Proteomes" id="UP000001734"/>
    </source>
</evidence>
<dbReference type="Pfam" id="PF13728">
    <property type="entry name" value="TraF"/>
    <property type="match status" value="1"/>
</dbReference>
<dbReference type="InterPro" id="IPR014110">
    <property type="entry name" value="TraF"/>
</dbReference>
<gene>
    <name evidence="2" type="primary">traF</name>
    <name evidence="2" type="ordered locus">KPK_B0109</name>
</gene>
<dbReference type="Proteomes" id="UP000001734">
    <property type="component" value="Plasmid pKP91"/>
</dbReference>
<dbReference type="InterPro" id="IPR039555">
    <property type="entry name" value="TraF/TrbB"/>
</dbReference>
<reference evidence="2 3" key="1">
    <citation type="journal article" date="2008" name="PLoS Genet.">
        <title>Complete genome sequence of the N2-fixing broad host range endophyte Klebsiella pneumoniae 342 and virulence predictions verified in mice.</title>
        <authorList>
            <person name="Fouts D.E."/>
            <person name="Tyler H.L."/>
            <person name="DeBoy R.T."/>
            <person name="Daugherty S."/>
            <person name="Ren Q."/>
            <person name="Badger J.H."/>
            <person name="Durkin A.S."/>
            <person name="Huot H."/>
            <person name="Shrivastava S."/>
            <person name="Kothari S."/>
            <person name="Dodson R.J."/>
            <person name="Mohamoud Y."/>
            <person name="Khouri H."/>
            <person name="Roesch L.F."/>
            <person name="Krogfelt K.A."/>
            <person name="Struve C."/>
            <person name="Triplett E.W."/>
            <person name="Methe B.A."/>
        </authorList>
    </citation>
    <scope>NUCLEOTIDE SEQUENCE [LARGE SCALE GENOMIC DNA]</scope>
    <source>
        <strain evidence="2 3">342</strain>
        <plasmid evidence="3">Plasmid pKP91</plasmid>
    </source>
</reference>
<evidence type="ECO:0000256" key="1">
    <source>
        <dbReference type="SAM" id="SignalP"/>
    </source>
</evidence>